<sequence length="147" mass="16827">MFYINEIGQLPLLSCCGSDITITNSNQTSNEVSNWVNTNPSYSYNFDIKNILSKTVTGIDILENYEKNNMLTDIDQNNVVRIFIDNIIMNGIKMDVKVMTAAAQAITFVFPNENEYTYFIPRSAKKMHLENYMTDTIMKNTGARPWT</sequence>
<proteinExistence type="predicted"/>
<reference evidence="1 2" key="1">
    <citation type="journal article" date="2015" name="Nat. Commun.">
        <title>Lucilia cuprina genome unlocks parasitic fly biology to underpin future interventions.</title>
        <authorList>
            <person name="Anstead C.A."/>
            <person name="Korhonen P.K."/>
            <person name="Young N.D."/>
            <person name="Hall R.S."/>
            <person name="Jex A.R."/>
            <person name="Murali S.C."/>
            <person name="Hughes D.S."/>
            <person name="Lee S.F."/>
            <person name="Perry T."/>
            <person name="Stroehlein A.J."/>
            <person name="Ansell B.R."/>
            <person name="Breugelmans B."/>
            <person name="Hofmann A."/>
            <person name="Qu J."/>
            <person name="Dugan S."/>
            <person name="Lee S.L."/>
            <person name="Chao H."/>
            <person name="Dinh H."/>
            <person name="Han Y."/>
            <person name="Doddapaneni H.V."/>
            <person name="Worley K.C."/>
            <person name="Muzny D.M."/>
            <person name="Ioannidis P."/>
            <person name="Waterhouse R.M."/>
            <person name="Zdobnov E.M."/>
            <person name="James P.J."/>
            <person name="Bagnall N.H."/>
            <person name="Kotze A.C."/>
            <person name="Gibbs R.A."/>
            <person name="Richards S."/>
            <person name="Batterham P."/>
            <person name="Gasser R.B."/>
        </authorList>
    </citation>
    <scope>NUCLEOTIDE SEQUENCE [LARGE SCALE GENOMIC DNA]</scope>
    <source>
        <strain evidence="1 2">LS</strain>
        <tissue evidence="1">Full body</tissue>
    </source>
</reference>
<name>A0A0L0BPW2_LUCCU</name>
<dbReference type="EMBL" id="JRES01001566">
    <property type="protein sequence ID" value="KNC22008.1"/>
    <property type="molecule type" value="Genomic_DNA"/>
</dbReference>
<dbReference type="Proteomes" id="UP000037069">
    <property type="component" value="Unassembled WGS sequence"/>
</dbReference>
<organism evidence="1 2">
    <name type="scientific">Lucilia cuprina</name>
    <name type="common">Green bottle fly</name>
    <name type="synonym">Australian sheep blowfly</name>
    <dbReference type="NCBI Taxonomy" id="7375"/>
    <lineage>
        <taxon>Eukaryota</taxon>
        <taxon>Metazoa</taxon>
        <taxon>Ecdysozoa</taxon>
        <taxon>Arthropoda</taxon>
        <taxon>Hexapoda</taxon>
        <taxon>Insecta</taxon>
        <taxon>Pterygota</taxon>
        <taxon>Neoptera</taxon>
        <taxon>Endopterygota</taxon>
        <taxon>Diptera</taxon>
        <taxon>Brachycera</taxon>
        <taxon>Muscomorpha</taxon>
        <taxon>Oestroidea</taxon>
        <taxon>Calliphoridae</taxon>
        <taxon>Luciliinae</taxon>
        <taxon>Lucilia</taxon>
    </lineage>
</organism>
<accession>A0A0L0BPW2</accession>
<protein>
    <submittedName>
        <fullName evidence="1">Uncharacterized protein</fullName>
    </submittedName>
</protein>
<gene>
    <name evidence="1" type="ORF">FF38_04515</name>
</gene>
<keyword evidence="2" id="KW-1185">Reference proteome</keyword>
<comment type="caution">
    <text evidence="1">The sequence shown here is derived from an EMBL/GenBank/DDBJ whole genome shotgun (WGS) entry which is preliminary data.</text>
</comment>
<evidence type="ECO:0000313" key="2">
    <source>
        <dbReference type="Proteomes" id="UP000037069"/>
    </source>
</evidence>
<evidence type="ECO:0000313" key="1">
    <source>
        <dbReference type="EMBL" id="KNC22008.1"/>
    </source>
</evidence>
<dbReference type="AlphaFoldDB" id="A0A0L0BPW2"/>